<feature type="transmembrane region" description="Helical" evidence="1">
    <location>
        <begin position="227"/>
        <end position="252"/>
    </location>
</feature>
<organism evidence="2 3">
    <name type="scientific">Cloeon dipterum</name>
    <dbReference type="NCBI Taxonomy" id="197152"/>
    <lineage>
        <taxon>Eukaryota</taxon>
        <taxon>Metazoa</taxon>
        <taxon>Ecdysozoa</taxon>
        <taxon>Arthropoda</taxon>
        <taxon>Hexapoda</taxon>
        <taxon>Insecta</taxon>
        <taxon>Pterygota</taxon>
        <taxon>Palaeoptera</taxon>
        <taxon>Ephemeroptera</taxon>
        <taxon>Pisciforma</taxon>
        <taxon>Baetidae</taxon>
        <taxon>Cloeon</taxon>
    </lineage>
</organism>
<reference evidence="2 3" key="1">
    <citation type="submission" date="2020-04" db="EMBL/GenBank/DDBJ databases">
        <authorList>
            <person name="Alioto T."/>
            <person name="Alioto T."/>
            <person name="Gomez Garrido J."/>
        </authorList>
    </citation>
    <scope>NUCLEOTIDE SEQUENCE [LARGE SCALE GENOMIC DNA]</scope>
</reference>
<dbReference type="EMBL" id="CADEPI010000159">
    <property type="protein sequence ID" value="CAB3378150.1"/>
    <property type="molecule type" value="Genomic_DNA"/>
</dbReference>
<evidence type="ECO:0000313" key="2">
    <source>
        <dbReference type="EMBL" id="CAB3378150.1"/>
    </source>
</evidence>
<evidence type="ECO:0000256" key="1">
    <source>
        <dbReference type="SAM" id="Phobius"/>
    </source>
</evidence>
<feature type="transmembrane region" description="Helical" evidence="1">
    <location>
        <begin position="145"/>
        <end position="168"/>
    </location>
</feature>
<gene>
    <name evidence="2" type="ORF">CLODIP_2_CD10143</name>
</gene>
<keyword evidence="3" id="KW-1185">Reference proteome</keyword>
<evidence type="ECO:0000313" key="3">
    <source>
        <dbReference type="Proteomes" id="UP000494165"/>
    </source>
</evidence>
<dbReference type="AlphaFoldDB" id="A0A8S1D3G1"/>
<dbReference type="Proteomes" id="UP000494165">
    <property type="component" value="Unassembled WGS sequence"/>
</dbReference>
<comment type="caution">
    <text evidence="2">The sequence shown here is derived from an EMBL/GenBank/DDBJ whole genome shotgun (WGS) entry which is preliminary data.</text>
</comment>
<proteinExistence type="predicted"/>
<feature type="transmembrane region" description="Helical" evidence="1">
    <location>
        <begin position="15"/>
        <end position="40"/>
    </location>
</feature>
<dbReference type="OrthoDB" id="8186944at2759"/>
<keyword evidence="1" id="KW-0472">Membrane</keyword>
<sequence>MDYPRAEQQRSERRLIYVYSVGAVFSAIGLVCTAVAFGYWHFTLDECDGDPIVDKRHCGCLLFTQSSTRLLIGGDTRVCHFVEFSTIPGIVIGFSMAAWHWYRVFFVLNKPPKRYRRRPVNAQEVNQKGEVIVVQRTSWTSVASWLSAFLLVLLVGALSLTAAVTITVGSVQTCEQYRENLIETLSADGYMAALIKDRLSCQAVFDFMDYLLPIKERNSANFINTGVALQLGIVAIWFSAVAFTAAASLCFIQATRRTRHRCCSRR</sequence>
<keyword evidence="1" id="KW-0812">Transmembrane</keyword>
<accession>A0A8S1D3G1</accession>
<feature type="transmembrane region" description="Helical" evidence="1">
    <location>
        <begin position="87"/>
        <end position="108"/>
    </location>
</feature>
<keyword evidence="1" id="KW-1133">Transmembrane helix</keyword>
<protein>
    <submittedName>
        <fullName evidence="2">Uncharacterized protein</fullName>
    </submittedName>
</protein>
<name>A0A8S1D3G1_9INSE</name>